<dbReference type="SUPFAM" id="SSF51905">
    <property type="entry name" value="FAD/NAD(P)-binding domain"/>
    <property type="match status" value="1"/>
</dbReference>
<evidence type="ECO:0000259" key="1">
    <source>
        <dbReference type="Pfam" id="PF05199"/>
    </source>
</evidence>
<reference evidence="2 3" key="1">
    <citation type="journal article" date="2021" name="Nat. Plants">
        <title>The Taxus genome provides insights into paclitaxel biosynthesis.</title>
        <authorList>
            <person name="Xiong X."/>
            <person name="Gou J."/>
            <person name="Liao Q."/>
            <person name="Li Y."/>
            <person name="Zhou Q."/>
            <person name="Bi G."/>
            <person name="Li C."/>
            <person name="Du R."/>
            <person name="Wang X."/>
            <person name="Sun T."/>
            <person name="Guo L."/>
            <person name="Liang H."/>
            <person name="Lu P."/>
            <person name="Wu Y."/>
            <person name="Zhang Z."/>
            <person name="Ro D.K."/>
            <person name="Shang Y."/>
            <person name="Huang S."/>
            <person name="Yan J."/>
        </authorList>
    </citation>
    <scope>NUCLEOTIDE SEQUENCE [LARGE SCALE GENOMIC DNA]</scope>
    <source>
        <strain evidence="2">Ta-2019</strain>
    </source>
</reference>
<dbReference type="Pfam" id="PF05199">
    <property type="entry name" value="GMC_oxred_C"/>
    <property type="match status" value="1"/>
</dbReference>
<dbReference type="InterPro" id="IPR036188">
    <property type="entry name" value="FAD/NAD-bd_sf"/>
</dbReference>
<sequence>SFFHYHGGCHIGSVVDEKYRVNGVNNLSIVDGSIYKDSPGTNPQATTMMLG</sequence>
<comment type="caution">
    <text evidence="2">The sequence shown here is derived from an EMBL/GenBank/DDBJ whole genome shotgun (WGS) entry which is preliminary data.</text>
</comment>
<dbReference type="EMBL" id="JAHRHJ020003813">
    <property type="protein sequence ID" value="KAH9289940.1"/>
    <property type="molecule type" value="Genomic_DNA"/>
</dbReference>
<dbReference type="InterPro" id="IPR051871">
    <property type="entry name" value="GMC_Oxidoreductase-Related"/>
</dbReference>
<gene>
    <name evidence="2" type="ORF">KI387_034057</name>
</gene>
<keyword evidence="3" id="KW-1185">Reference proteome</keyword>
<proteinExistence type="predicted"/>
<dbReference type="AlphaFoldDB" id="A0AA38BVH8"/>
<feature type="non-terminal residue" evidence="2">
    <location>
        <position position="51"/>
    </location>
</feature>
<dbReference type="Gene3D" id="3.50.50.60">
    <property type="entry name" value="FAD/NAD(P)-binding domain"/>
    <property type="match status" value="1"/>
</dbReference>
<evidence type="ECO:0000313" key="3">
    <source>
        <dbReference type="Proteomes" id="UP000824469"/>
    </source>
</evidence>
<accession>A0AA38BVH8</accession>
<dbReference type="PANTHER" id="PTHR45968">
    <property type="entry name" value="OSJNBA0019K04.7 PROTEIN"/>
    <property type="match status" value="1"/>
</dbReference>
<name>A0AA38BVH8_TAXCH</name>
<feature type="domain" description="Glucose-methanol-choline oxidoreductase C-terminal" evidence="1">
    <location>
        <begin position="2"/>
        <end position="51"/>
    </location>
</feature>
<feature type="non-terminal residue" evidence="2">
    <location>
        <position position="1"/>
    </location>
</feature>
<dbReference type="PANTHER" id="PTHR45968:SF3">
    <property type="entry name" value="OS04G0573100 PROTEIN"/>
    <property type="match status" value="1"/>
</dbReference>
<organism evidence="2 3">
    <name type="scientific">Taxus chinensis</name>
    <name type="common">Chinese yew</name>
    <name type="synonym">Taxus wallichiana var. chinensis</name>
    <dbReference type="NCBI Taxonomy" id="29808"/>
    <lineage>
        <taxon>Eukaryota</taxon>
        <taxon>Viridiplantae</taxon>
        <taxon>Streptophyta</taxon>
        <taxon>Embryophyta</taxon>
        <taxon>Tracheophyta</taxon>
        <taxon>Spermatophyta</taxon>
        <taxon>Pinopsida</taxon>
        <taxon>Pinidae</taxon>
        <taxon>Conifers II</taxon>
        <taxon>Cupressales</taxon>
        <taxon>Taxaceae</taxon>
        <taxon>Taxus</taxon>
    </lineage>
</organism>
<dbReference type="Proteomes" id="UP000824469">
    <property type="component" value="Unassembled WGS sequence"/>
</dbReference>
<evidence type="ECO:0000313" key="2">
    <source>
        <dbReference type="EMBL" id="KAH9289940.1"/>
    </source>
</evidence>
<protein>
    <recommendedName>
        <fullName evidence="1">Glucose-methanol-choline oxidoreductase C-terminal domain-containing protein</fullName>
    </recommendedName>
</protein>
<dbReference type="GO" id="GO:0016614">
    <property type="term" value="F:oxidoreductase activity, acting on CH-OH group of donors"/>
    <property type="evidence" value="ECO:0007669"/>
    <property type="project" value="InterPro"/>
</dbReference>
<dbReference type="InterPro" id="IPR007867">
    <property type="entry name" value="GMC_OxRtase_C"/>
</dbReference>